<dbReference type="RefSeq" id="WP_099997541.1">
    <property type="nucleotide sequence ID" value="NZ_CP017940.1"/>
</dbReference>
<evidence type="ECO:0000256" key="2">
    <source>
        <dbReference type="ARBA" id="ARBA00023125"/>
    </source>
</evidence>
<dbReference type="OrthoDB" id="9795242at2"/>
<evidence type="ECO:0000256" key="1">
    <source>
        <dbReference type="ARBA" id="ARBA00023015"/>
    </source>
</evidence>
<dbReference type="SUPFAM" id="SSF46689">
    <property type="entry name" value="Homeodomain-like"/>
    <property type="match status" value="1"/>
</dbReference>
<dbReference type="InterPro" id="IPR011075">
    <property type="entry name" value="TetR_C"/>
</dbReference>
<dbReference type="PROSITE" id="PS50977">
    <property type="entry name" value="HTH_TETR_2"/>
    <property type="match status" value="1"/>
</dbReference>
<protein>
    <submittedName>
        <fullName evidence="6">TetR family transcriptional regulator</fullName>
    </submittedName>
</protein>
<evidence type="ECO:0000313" key="7">
    <source>
        <dbReference type="Proteomes" id="UP000232163"/>
    </source>
</evidence>
<keyword evidence="1" id="KW-0805">Transcription regulation</keyword>
<dbReference type="Pfam" id="PF00440">
    <property type="entry name" value="TetR_N"/>
    <property type="match status" value="1"/>
</dbReference>
<comment type="caution">
    <text evidence="6">The sequence shown here is derived from an EMBL/GenBank/DDBJ whole genome shotgun (WGS) entry which is preliminary data.</text>
</comment>
<evidence type="ECO:0000256" key="3">
    <source>
        <dbReference type="ARBA" id="ARBA00023163"/>
    </source>
</evidence>
<dbReference type="PROSITE" id="PS01081">
    <property type="entry name" value="HTH_TETR_1"/>
    <property type="match status" value="1"/>
</dbReference>
<evidence type="ECO:0000259" key="5">
    <source>
        <dbReference type="PROSITE" id="PS50977"/>
    </source>
</evidence>
<dbReference type="InterPro" id="IPR001647">
    <property type="entry name" value="HTH_TetR"/>
</dbReference>
<evidence type="ECO:0000256" key="4">
    <source>
        <dbReference type="PROSITE-ProRule" id="PRU00335"/>
    </source>
</evidence>
<gene>
    <name evidence="6" type="ORF">B5P45_15525</name>
</gene>
<dbReference type="KEGG" id="pht:BLM14_00055"/>
<dbReference type="Gene3D" id="1.10.357.10">
    <property type="entry name" value="Tetracycline Repressor, domain 2"/>
    <property type="match status" value="1"/>
</dbReference>
<evidence type="ECO:0000313" key="6">
    <source>
        <dbReference type="EMBL" id="PIO43979.1"/>
    </source>
</evidence>
<dbReference type="GO" id="GO:0003677">
    <property type="term" value="F:DNA binding"/>
    <property type="evidence" value="ECO:0007669"/>
    <property type="project" value="UniProtKB-UniRule"/>
</dbReference>
<feature type="domain" description="HTH tetR-type" evidence="5">
    <location>
        <begin position="9"/>
        <end position="69"/>
    </location>
</feature>
<dbReference type="InterPro" id="IPR036271">
    <property type="entry name" value="Tet_transcr_reg_TetR-rel_C_sf"/>
</dbReference>
<dbReference type="InterPro" id="IPR009057">
    <property type="entry name" value="Homeodomain-like_sf"/>
</dbReference>
<feature type="DNA-binding region" description="H-T-H motif" evidence="4">
    <location>
        <begin position="32"/>
        <end position="51"/>
    </location>
</feature>
<dbReference type="InterPro" id="IPR023772">
    <property type="entry name" value="DNA-bd_HTH_TetR-type_CS"/>
</dbReference>
<sequence>MTQRGRPRAFDRDAALARAMQVFWAKGYEGASMADLTGAMEINAPSLYAAFGSKAELFKESVEVYRTRVGVQIWDALPEAATAREGFANFLRETALAYTHDDEPHGCLIVLGALHGEQGSESICALLRDRRLENVSQLRERLERGVREGELRETVDCQQVAEFYATVQHGMSITARDGASLEQLLKTADAAMAAWHTLTLKAA</sequence>
<accession>A0A2N9VWW1</accession>
<dbReference type="AlphaFoldDB" id="A0A2N9VWW1"/>
<dbReference type="PANTHER" id="PTHR47506:SF1">
    <property type="entry name" value="HTH-TYPE TRANSCRIPTIONAL REGULATOR YJDC"/>
    <property type="match status" value="1"/>
</dbReference>
<name>A0A2N9VWW1_9HYPH</name>
<reference evidence="7" key="1">
    <citation type="journal article" date="2017" name="Int J Environ Stud">
        <title>Does the Miocene-Pliocene relict legume Oxytropis triphylla form nitrogen-fixing nodules with a combination of bacterial strains?</title>
        <authorList>
            <person name="Safronova V."/>
            <person name="Belimov A."/>
            <person name="Sazanova A."/>
            <person name="Kuznetsova I."/>
            <person name="Popova J."/>
            <person name="Andronov E."/>
            <person name="Verkhozina A."/>
            <person name="Tikhonovich I."/>
        </authorList>
    </citation>
    <scope>NUCLEOTIDE SEQUENCE [LARGE SCALE GENOMIC DNA]</scope>
    <source>
        <strain evidence="7">Tri-38</strain>
    </source>
</reference>
<keyword evidence="3" id="KW-0804">Transcription</keyword>
<dbReference type="Pfam" id="PF16925">
    <property type="entry name" value="TetR_C_13"/>
    <property type="match status" value="1"/>
</dbReference>
<dbReference type="Proteomes" id="UP000232163">
    <property type="component" value="Unassembled WGS sequence"/>
</dbReference>
<keyword evidence="7" id="KW-1185">Reference proteome</keyword>
<keyword evidence="2 4" id="KW-0238">DNA-binding</keyword>
<proteinExistence type="predicted"/>
<dbReference type="EMBL" id="MZMT01000035">
    <property type="protein sequence ID" value="PIO43979.1"/>
    <property type="molecule type" value="Genomic_DNA"/>
</dbReference>
<dbReference type="SUPFAM" id="SSF48498">
    <property type="entry name" value="Tetracyclin repressor-like, C-terminal domain"/>
    <property type="match status" value="1"/>
</dbReference>
<dbReference type="Gene3D" id="1.10.10.60">
    <property type="entry name" value="Homeodomain-like"/>
    <property type="match status" value="1"/>
</dbReference>
<organism evidence="6 7">
    <name type="scientific">Phyllobacterium zundukense</name>
    <dbReference type="NCBI Taxonomy" id="1867719"/>
    <lineage>
        <taxon>Bacteria</taxon>
        <taxon>Pseudomonadati</taxon>
        <taxon>Pseudomonadota</taxon>
        <taxon>Alphaproteobacteria</taxon>
        <taxon>Hyphomicrobiales</taxon>
        <taxon>Phyllobacteriaceae</taxon>
        <taxon>Phyllobacterium</taxon>
    </lineage>
</organism>
<dbReference type="PANTHER" id="PTHR47506">
    <property type="entry name" value="TRANSCRIPTIONAL REGULATORY PROTEIN"/>
    <property type="match status" value="1"/>
</dbReference>